<dbReference type="EMBL" id="JAEQNB010000004">
    <property type="protein sequence ID" value="MBL0387811.1"/>
    <property type="molecule type" value="Genomic_DNA"/>
</dbReference>
<gene>
    <name evidence="1" type="ORF">JJB07_14310</name>
</gene>
<accession>A0ABS1JC16</accession>
<sequence length="149" mass="17645">MKHRVYYDGGNGYAALITAAMRLKLLPDDLLPTPERIQNFLRDHAFLLPKGNVNLLGEQQNERVYWCGLGRAEIVSLRTWRHFLHLYDQSQADFFFYRVSMPKPFRWRRGERLLMTPGRRERGRELLARAAVHEYARFLNVLLTDWPEG</sequence>
<dbReference type="InterPro" id="IPR021525">
    <property type="entry name" value="DUF3189"/>
</dbReference>
<protein>
    <submittedName>
        <fullName evidence="1">DUF3189 family protein</fullName>
    </submittedName>
</protein>
<comment type="caution">
    <text evidence="1">The sequence shown here is derived from an EMBL/GenBank/DDBJ whole genome shotgun (WGS) entry which is preliminary data.</text>
</comment>
<organism evidence="1 2">
    <name type="scientific">Tumebacillus amylolyticus</name>
    <dbReference type="NCBI Taxonomy" id="2801339"/>
    <lineage>
        <taxon>Bacteria</taxon>
        <taxon>Bacillati</taxon>
        <taxon>Bacillota</taxon>
        <taxon>Bacilli</taxon>
        <taxon>Bacillales</taxon>
        <taxon>Alicyclobacillaceae</taxon>
        <taxon>Tumebacillus</taxon>
    </lineage>
</organism>
<proteinExistence type="predicted"/>
<dbReference type="Pfam" id="PF11385">
    <property type="entry name" value="DUF3189"/>
    <property type="match status" value="1"/>
</dbReference>
<reference evidence="1 2" key="1">
    <citation type="submission" date="2021-01" db="EMBL/GenBank/DDBJ databases">
        <title>Tumebacillus sp. strain ITR2 16S ribosomal RNA gene Genome sequencing and assembly.</title>
        <authorList>
            <person name="Kang M."/>
        </authorList>
    </citation>
    <scope>NUCLEOTIDE SEQUENCE [LARGE SCALE GENOMIC DNA]</scope>
    <source>
        <strain evidence="1 2">ITR2</strain>
    </source>
</reference>
<keyword evidence="2" id="KW-1185">Reference proteome</keyword>
<name>A0ABS1JC16_9BACL</name>
<evidence type="ECO:0000313" key="2">
    <source>
        <dbReference type="Proteomes" id="UP000602284"/>
    </source>
</evidence>
<dbReference type="RefSeq" id="WP_201636182.1">
    <property type="nucleotide sequence ID" value="NZ_JAEQNB010000004.1"/>
</dbReference>
<evidence type="ECO:0000313" key="1">
    <source>
        <dbReference type="EMBL" id="MBL0387811.1"/>
    </source>
</evidence>
<dbReference type="Proteomes" id="UP000602284">
    <property type="component" value="Unassembled WGS sequence"/>
</dbReference>